<proteinExistence type="predicted"/>
<accession>A0ABR5CZN4</accession>
<keyword evidence="2" id="KW-1185">Reference proteome</keyword>
<gene>
    <name evidence="1" type="ORF">RP75_28570</name>
</gene>
<name>A0ABR5CZN4_9HYPH</name>
<comment type="caution">
    <text evidence="1">The sequence shown here is derived from an EMBL/GenBank/DDBJ whole genome shotgun (WGS) entry which is preliminary data.</text>
</comment>
<protein>
    <submittedName>
        <fullName evidence="1">Uncharacterized protein</fullName>
    </submittedName>
</protein>
<evidence type="ECO:0000313" key="1">
    <source>
        <dbReference type="EMBL" id="KJF70042.1"/>
    </source>
</evidence>
<dbReference type="EMBL" id="JWIT01000051">
    <property type="protein sequence ID" value="KJF70042.1"/>
    <property type="molecule type" value="Genomic_DNA"/>
</dbReference>
<organism evidence="1 2">
    <name type="scientific">Agrobacterium arsenijevicii</name>
    <dbReference type="NCBI Taxonomy" id="1585697"/>
    <lineage>
        <taxon>Bacteria</taxon>
        <taxon>Pseudomonadati</taxon>
        <taxon>Pseudomonadota</taxon>
        <taxon>Alphaproteobacteria</taxon>
        <taxon>Hyphomicrobiales</taxon>
        <taxon>Rhizobiaceae</taxon>
        <taxon>Rhizobium/Agrobacterium group</taxon>
        <taxon>Agrobacterium</taxon>
    </lineage>
</organism>
<reference evidence="1 2" key="1">
    <citation type="submission" date="2014-12" db="EMBL/GenBank/DDBJ databases">
        <authorList>
            <person name="Kuzmanovic N."/>
            <person name="Pulawska J."/>
            <person name="Obradovic A."/>
        </authorList>
    </citation>
    <scope>NUCLEOTIDE SEQUENCE [LARGE SCALE GENOMIC DNA]</scope>
    <source>
        <strain evidence="1 2">KFB 330</strain>
    </source>
</reference>
<dbReference type="Proteomes" id="UP000032564">
    <property type="component" value="Unassembled WGS sequence"/>
</dbReference>
<sequence>MTTVVVGQGGGAIEVKAGMAQCHCRPSFRQPICGLAQAQWTPAECRSDLRRPFRQPSRPLPSSALRGRDAYANVIAIEGFIDRLAAVVGINRASLPGKLQVDRPLALGYLTDLL</sequence>
<evidence type="ECO:0000313" key="2">
    <source>
        <dbReference type="Proteomes" id="UP000032564"/>
    </source>
</evidence>